<dbReference type="Pfam" id="PF00581">
    <property type="entry name" value="Rhodanese"/>
    <property type="match status" value="1"/>
</dbReference>
<dbReference type="AlphaFoldDB" id="A0A9D6UZF9"/>
<dbReference type="Gene3D" id="3.40.250.10">
    <property type="entry name" value="Rhodanese-like domain"/>
    <property type="match status" value="1"/>
</dbReference>
<dbReference type="Proteomes" id="UP000807825">
    <property type="component" value="Unassembled WGS sequence"/>
</dbReference>
<evidence type="ECO:0000256" key="1">
    <source>
        <dbReference type="SAM" id="Phobius"/>
    </source>
</evidence>
<keyword evidence="1" id="KW-0812">Transmembrane</keyword>
<proteinExistence type="predicted"/>
<sequence>MAIEVNWKRLWLPLLAITITVGVLWFTNRAVTPKEPTWDDVVVEAREGGYRLINTDELKQRFEGDSQNILLVDTRQDWEFAMGHIKGAVNFPMEPTAWSRWQKKGQLEETLGPDKNRFIAFY</sequence>
<accession>A0A9D6UZF9</accession>
<reference evidence="3" key="1">
    <citation type="submission" date="2020-07" db="EMBL/GenBank/DDBJ databases">
        <title>Huge and variable diversity of episymbiotic CPR bacteria and DPANN archaea in groundwater ecosystems.</title>
        <authorList>
            <person name="He C.Y."/>
            <person name="Keren R."/>
            <person name="Whittaker M."/>
            <person name="Farag I.F."/>
            <person name="Doudna J."/>
            <person name="Cate J.H.D."/>
            <person name="Banfield J.F."/>
        </authorList>
    </citation>
    <scope>NUCLEOTIDE SEQUENCE</scope>
    <source>
        <strain evidence="3">NC_groundwater_1664_Pr3_B-0.1um_52_9</strain>
    </source>
</reference>
<evidence type="ECO:0000313" key="4">
    <source>
        <dbReference type="Proteomes" id="UP000807825"/>
    </source>
</evidence>
<dbReference type="InterPro" id="IPR036873">
    <property type="entry name" value="Rhodanese-like_dom_sf"/>
</dbReference>
<dbReference type="PROSITE" id="PS50206">
    <property type="entry name" value="RHODANESE_3"/>
    <property type="match status" value="1"/>
</dbReference>
<dbReference type="SUPFAM" id="SSF52821">
    <property type="entry name" value="Rhodanese/Cell cycle control phosphatase"/>
    <property type="match status" value="1"/>
</dbReference>
<feature type="transmembrane region" description="Helical" evidence="1">
    <location>
        <begin position="10"/>
        <end position="27"/>
    </location>
</feature>
<keyword evidence="1" id="KW-0472">Membrane</keyword>
<name>A0A9D6UZF9_9BACT</name>
<evidence type="ECO:0000313" key="3">
    <source>
        <dbReference type="EMBL" id="MBI5247953.1"/>
    </source>
</evidence>
<protein>
    <submittedName>
        <fullName evidence="3">Rhodanese-like domain-containing protein</fullName>
    </submittedName>
</protein>
<keyword evidence="1" id="KW-1133">Transmembrane helix</keyword>
<dbReference type="EMBL" id="JACRDE010000017">
    <property type="protein sequence ID" value="MBI5247953.1"/>
    <property type="molecule type" value="Genomic_DNA"/>
</dbReference>
<dbReference type="InterPro" id="IPR001763">
    <property type="entry name" value="Rhodanese-like_dom"/>
</dbReference>
<organism evidence="3 4">
    <name type="scientific">Desulfomonile tiedjei</name>
    <dbReference type="NCBI Taxonomy" id="2358"/>
    <lineage>
        <taxon>Bacteria</taxon>
        <taxon>Pseudomonadati</taxon>
        <taxon>Thermodesulfobacteriota</taxon>
        <taxon>Desulfomonilia</taxon>
        <taxon>Desulfomonilales</taxon>
        <taxon>Desulfomonilaceae</taxon>
        <taxon>Desulfomonile</taxon>
    </lineage>
</organism>
<comment type="caution">
    <text evidence="3">The sequence shown here is derived from an EMBL/GenBank/DDBJ whole genome shotgun (WGS) entry which is preliminary data.</text>
</comment>
<dbReference type="CDD" id="cd00158">
    <property type="entry name" value="RHOD"/>
    <property type="match status" value="1"/>
</dbReference>
<gene>
    <name evidence="3" type="ORF">HY912_00530</name>
</gene>
<feature type="domain" description="Rhodanese" evidence="2">
    <location>
        <begin position="65"/>
        <end position="122"/>
    </location>
</feature>
<evidence type="ECO:0000259" key="2">
    <source>
        <dbReference type="PROSITE" id="PS50206"/>
    </source>
</evidence>